<dbReference type="OrthoDB" id="6252225at2"/>
<evidence type="ECO:0000259" key="4">
    <source>
        <dbReference type="PROSITE" id="PS01124"/>
    </source>
</evidence>
<evidence type="ECO:0000313" key="6">
    <source>
        <dbReference type="Proteomes" id="UP000031672"/>
    </source>
</evidence>
<evidence type="ECO:0000313" key="5">
    <source>
        <dbReference type="EMBL" id="KII76061.1"/>
    </source>
</evidence>
<dbReference type="STRING" id="1461322.OJ16_14645"/>
<dbReference type="InterPro" id="IPR032687">
    <property type="entry name" value="AraC-type_N"/>
</dbReference>
<dbReference type="RefSeq" id="WP_040991995.1">
    <property type="nucleotide sequence ID" value="NZ_JTKH01000024.1"/>
</dbReference>
<dbReference type="GO" id="GO:0005829">
    <property type="term" value="C:cytosol"/>
    <property type="evidence" value="ECO:0007669"/>
    <property type="project" value="TreeGrafter"/>
</dbReference>
<dbReference type="PANTHER" id="PTHR47894">
    <property type="entry name" value="HTH-TYPE TRANSCRIPTIONAL REGULATOR GADX"/>
    <property type="match status" value="1"/>
</dbReference>
<feature type="domain" description="HTH araC/xylS-type" evidence="4">
    <location>
        <begin position="234"/>
        <end position="331"/>
    </location>
</feature>
<keyword evidence="2" id="KW-0238">DNA-binding</keyword>
<comment type="caution">
    <text evidence="5">The sequence shown here is derived from an EMBL/GenBank/DDBJ whole genome shotgun (WGS) entry which is preliminary data.</text>
</comment>
<dbReference type="PANTHER" id="PTHR47894:SF4">
    <property type="entry name" value="HTH-TYPE TRANSCRIPTIONAL REGULATOR GADX"/>
    <property type="match status" value="1"/>
</dbReference>
<keyword evidence="6" id="KW-1185">Reference proteome</keyword>
<gene>
    <name evidence="5" type="ORF">OJ16_14645</name>
</gene>
<dbReference type="SMART" id="SM00342">
    <property type="entry name" value="HTH_ARAC"/>
    <property type="match status" value="1"/>
</dbReference>
<keyword evidence="1" id="KW-0805">Transcription regulation</keyword>
<name>A0A0C2N8T2_9VIBR</name>
<dbReference type="Pfam" id="PF12625">
    <property type="entry name" value="Arabinose_bd"/>
    <property type="match status" value="1"/>
</dbReference>
<dbReference type="EMBL" id="JTKH01000024">
    <property type="protein sequence ID" value="KII76061.1"/>
    <property type="molecule type" value="Genomic_DNA"/>
</dbReference>
<dbReference type="SUPFAM" id="SSF46689">
    <property type="entry name" value="Homeodomain-like"/>
    <property type="match status" value="1"/>
</dbReference>
<dbReference type="InterPro" id="IPR018060">
    <property type="entry name" value="HTH_AraC"/>
</dbReference>
<dbReference type="PROSITE" id="PS01124">
    <property type="entry name" value="HTH_ARAC_FAMILY_2"/>
    <property type="match status" value="1"/>
</dbReference>
<dbReference type="Gene3D" id="1.10.10.60">
    <property type="entry name" value="Homeodomain-like"/>
    <property type="match status" value="1"/>
</dbReference>
<evidence type="ECO:0000256" key="2">
    <source>
        <dbReference type="ARBA" id="ARBA00023125"/>
    </source>
</evidence>
<proteinExistence type="predicted"/>
<organism evidence="5 6">
    <name type="scientific">Vibrio renipiscarius</name>
    <dbReference type="NCBI Taxonomy" id="1461322"/>
    <lineage>
        <taxon>Bacteria</taxon>
        <taxon>Pseudomonadati</taxon>
        <taxon>Pseudomonadota</taxon>
        <taxon>Gammaproteobacteria</taxon>
        <taxon>Vibrionales</taxon>
        <taxon>Vibrionaceae</taxon>
        <taxon>Vibrio</taxon>
    </lineage>
</organism>
<accession>A0A0C2N8T2</accession>
<accession>A0A0C2NHZ7</accession>
<reference evidence="5 6" key="1">
    <citation type="submission" date="2014-11" db="EMBL/GenBank/DDBJ databases">
        <title>Draft Genome Sequence of Vibrio piscirenalis strains CECT 8603T and CECT 8604, two marine Gammaproteobacterium isolated from cultured gilthead sea bream (Sparus aurata).</title>
        <authorList>
            <person name="Arahal D.R."/>
            <person name="Rodrigo-Torres L."/>
            <person name="Lucena T."/>
            <person name="Pujalte M.J."/>
        </authorList>
    </citation>
    <scope>NUCLEOTIDE SEQUENCE [LARGE SCALE GENOMIC DNA]</scope>
    <source>
        <strain evidence="5 6">DCR 1-4-2</strain>
    </source>
</reference>
<dbReference type="GO" id="GO:0000976">
    <property type="term" value="F:transcription cis-regulatory region binding"/>
    <property type="evidence" value="ECO:0007669"/>
    <property type="project" value="TreeGrafter"/>
</dbReference>
<dbReference type="GO" id="GO:0003700">
    <property type="term" value="F:DNA-binding transcription factor activity"/>
    <property type="evidence" value="ECO:0007669"/>
    <property type="project" value="InterPro"/>
</dbReference>
<dbReference type="Proteomes" id="UP000031672">
    <property type="component" value="Unassembled WGS sequence"/>
</dbReference>
<keyword evidence="3" id="KW-0804">Transcription</keyword>
<evidence type="ECO:0000256" key="1">
    <source>
        <dbReference type="ARBA" id="ARBA00023015"/>
    </source>
</evidence>
<dbReference type="Pfam" id="PF12833">
    <property type="entry name" value="HTH_18"/>
    <property type="match status" value="1"/>
</dbReference>
<dbReference type="AlphaFoldDB" id="A0A0C2N8T2"/>
<sequence length="333" mass="37998">MNRVRFIRALGVRNVHNQIRRRYGLDANALAIPESALQNPMTLIPLSEVNRWYQSLEAATGNCDVILDVASEIKPNDLGVVSRWLLSGIDLASAIRRLNYGISSLQSGAFLSGSQSGHIVKWEYYNPFIDPQNKVHDSVRAAVFMTKMIRYYAGDSYTPMRVMMSGIRKSDEKYKQYFGCDIGWNHSKTEIWFHTDLLLSTQSMRFARGTKPLAMNFADLDEFLNMPAPDDEIKVIYELINYSCHYGFPTVEKVASLIGLSAQQFQRRLHAIGMNFTNVMGYVMSNIAVELMVKGVSSEEVSRRLGYKNVASFNRMFKKHRDLTPKQFIQHLV</sequence>
<evidence type="ECO:0000256" key="3">
    <source>
        <dbReference type="ARBA" id="ARBA00023163"/>
    </source>
</evidence>
<protein>
    <submittedName>
        <fullName evidence="5">AraC family transcriptional regulator</fullName>
    </submittedName>
</protein>
<dbReference type="InterPro" id="IPR009057">
    <property type="entry name" value="Homeodomain-like_sf"/>
</dbReference>